<accession>A0A9D4KL79</accession>
<gene>
    <name evidence="1" type="ORF">DPMN_115070</name>
</gene>
<dbReference type="EMBL" id="JAIWYP010000004">
    <property type="protein sequence ID" value="KAH3841600.1"/>
    <property type="molecule type" value="Genomic_DNA"/>
</dbReference>
<dbReference type="Proteomes" id="UP000828390">
    <property type="component" value="Unassembled WGS sequence"/>
</dbReference>
<reference evidence="1" key="2">
    <citation type="submission" date="2020-11" db="EMBL/GenBank/DDBJ databases">
        <authorList>
            <person name="McCartney M.A."/>
            <person name="Auch B."/>
            <person name="Kono T."/>
            <person name="Mallez S."/>
            <person name="Becker A."/>
            <person name="Gohl D.M."/>
            <person name="Silverstein K.A.T."/>
            <person name="Koren S."/>
            <person name="Bechman K.B."/>
            <person name="Herman A."/>
            <person name="Abrahante J.E."/>
            <person name="Garbe J."/>
        </authorList>
    </citation>
    <scope>NUCLEOTIDE SEQUENCE</scope>
    <source>
        <strain evidence="1">Duluth1</strain>
        <tissue evidence="1">Whole animal</tissue>
    </source>
</reference>
<comment type="caution">
    <text evidence="1">The sequence shown here is derived from an EMBL/GenBank/DDBJ whole genome shotgun (WGS) entry which is preliminary data.</text>
</comment>
<name>A0A9D4KL79_DREPO</name>
<organism evidence="1 2">
    <name type="scientific">Dreissena polymorpha</name>
    <name type="common">Zebra mussel</name>
    <name type="synonym">Mytilus polymorpha</name>
    <dbReference type="NCBI Taxonomy" id="45954"/>
    <lineage>
        <taxon>Eukaryota</taxon>
        <taxon>Metazoa</taxon>
        <taxon>Spiralia</taxon>
        <taxon>Lophotrochozoa</taxon>
        <taxon>Mollusca</taxon>
        <taxon>Bivalvia</taxon>
        <taxon>Autobranchia</taxon>
        <taxon>Heteroconchia</taxon>
        <taxon>Euheterodonta</taxon>
        <taxon>Imparidentia</taxon>
        <taxon>Neoheterodontei</taxon>
        <taxon>Myida</taxon>
        <taxon>Dreissenoidea</taxon>
        <taxon>Dreissenidae</taxon>
        <taxon>Dreissena</taxon>
    </lineage>
</organism>
<reference evidence="1" key="1">
    <citation type="journal article" date="2019" name="bioRxiv">
        <title>The Genome of the Zebra Mussel, Dreissena polymorpha: A Resource for Invasive Species Research.</title>
        <authorList>
            <person name="McCartney M.A."/>
            <person name="Auch B."/>
            <person name="Kono T."/>
            <person name="Mallez S."/>
            <person name="Zhang Y."/>
            <person name="Obille A."/>
            <person name="Becker A."/>
            <person name="Abrahante J.E."/>
            <person name="Garbe J."/>
            <person name="Badalamenti J.P."/>
            <person name="Herman A."/>
            <person name="Mangelson H."/>
            <person name="Liachko I."/>
            <person name="Sullivan S."/>
            <person name="Sone E.D."/>
            <person name="Koren S."/>
            <person name="Silverstein K.A.T."/>
            <person name="Beckman K.B."/>
            <person name="Gohl D.M."/>
        </authorList>
    </citation>
    <scope>NUCLEOTIDE SEQUENCE</scope>
    <source>
        <strain evidence="1">Duluth1</strain>
        <tissue evidence="1">Whole animal</tissue>
    </source>
</reference>
<proteinExistence type="predicted"/>
<evidence type="ECO:0000313" key="1">
    <source>
        <dbReference type="EMBL" id="KAH3841600.1"/>
    </source>
</evidence>
<protein>
    <submittedName>
        <fullName evidence="1">Uncharacterized protein</fullName>
    </submittedName>
</protein>
<sequence length="104" mass="11801">MTSKHRNSISLIIKKDGVWSADLMIQQDTHVTASTIFSCQGVQYDSLRVMVVRDSDETNIRTVWMRHTGRRWSANKAVDQADCRLKQKLIGGISCSGREERGSF</sequence>
<keyword evidence="2" id="KW-1185">Reference proteome</keyword>
<evidence type="ECO:0000313" key="2">
    <source>
        <dbReference type="Proteomes" id="UP000828390"/>
    </source>
</evidence>
<dbReference type="AlphaFoldDB" id="A0A9D4KL79"/>